<gene>
    <name evidence="1" type="ORF">IPN02_14025</name>
</gene>
<evidence type="ECO:0000313" key="2">
    <source>
        <dbReference type="Proteomes" id="UP000727993"/>
    </source>
</evidence>
<reference evidence="1 2" key="1">
    <citation type="submission" date="2020-10" db="EMBL/GenBank/DDBJ databases">
        <title>Connecting structure to function with the recovery of over 1000 high-quality activated sludge metagenome-assembled genomes encoding full-length rRNA genes using long-read sequencing.</title>
        <authorList>
            <person name="Singleton C.M."/>
            <person name="Petriglieri F."/>
            <person name="Kristensen J.M."/>
            <person name="Kirkegaard R.H."/>
            <person name="Michaelsen T.Y."/>
            <person name="Andersen M.H."/>
            <person name="Karst S.M."/>
            <person name="Dueholm M.S."/>
            <person name="Nielsen P.H."/>
            <person name="Albertsen M."/>
        </authorList>
    </citation>
    <scope>NUCLEOTIDE SEQUENCE [LARGE SCALE GENOMIC DNA]</scope>
    <source>
        <strain evidence="1">Lyne_18-Q3-R50-59_MAXAC.006</strain>
    </source>
</reference>
<protein>
    <submittedName>
        <fullName evidence="1">Uncharacterized protein</fullName>
    </submittedName>
</protein>
<name>A0A936NCR1_9ACTN</name>
<dbReference type="Proteomes" id="UP000727993">
    <property type="component" value="Unassembled WGS sequence"/>
</dbReference>
<sequence>MATGAAAVAASGSLRVLPGRVPGGAARWQRTNHRAEPVTLLGGPAAVIGLASGVMVGTVIAGDAPASATPGLVAVVGAGLAGGLDDLFGVTDTKGIGGHLRALARGEVTTGAVKIVAIGAAGLLAATLGSRGRSHPLVVAADGALIAGSANLINLFDLRPGRALKVSLLVATALAAVPAQRQPGPESGAVIGTALGLLGDDLAERAMLGDTGANALGAALAVDAVRRWSPRARHLALAGVIATTLASERVSFTKLIADTPVLNALDQLGRRNAPSLGGTS</sequence>
<evidence type="ECO:0000313" key="1">
    <source>
        <dbReference type="EMBL" id="MBK9297920.1"/>
    </source>
</evidence>
<dbReference type="AlphaFoldDB" id="A0A936NCR1"/>
<proteinExistence type="predicted"/>
<comment type="caution">
    <text evidence="1">The sequence shown here is derived from an EMBL/GenBank/DDBJ whole genome shotgun (WGS) entry which is preliminary data.</text>
</comment>
<organism evidence="1 2">
    <name type="scientific">Candidatus Neomicrothrix subdominans</name>
    <dbReference type="NCBI Taxonomy" id="2954438"/>
    <lineage>
        <taxon>Bacteria</taxon>
        <taxon>Bacillati</taxon>
        <taxon>Actinomycetota</taxon>
        <taxon>Acidimicrobiia</taxon>
        <taxon>Acidimicrobiales</taxon>
        <taxon>Microthrixaceae</taxon>
        <taxon>Candidatus Neomicrothrix</taxon>
    </lineage>
</organism>
<dbReference type="EMBL" id="JADJZA010000007">
    <property type="protein sequence ID" value="MBK9297920.1"/>
    <property type="molecule type" value="Genomic_DNA"/>
</dbReference>
<accession>A0A936NCR1</accession>